<dbReference type="OrthoDB" id="2015635at2759"/>
<organism evidence="2">
    <name type="scientific">Physcomitrium patens</name>
    <name type="common">Spreading-leaved earth moss</name>
    <name type="synonym">Physcomitrella patens</name>
    <dbReference type="NCBI Taxonomy" id="3218"/>
    <lineage>
        <taxon>Eukaryota</taxon>
        <taxon>Viridiplantae</taxon>
        <taxon>Streptophyta</taxon>
        <taxon>Embryophyta</taxon>
        <taxon>Bryophyta</taxon>
        <taxon>Bryophytina</taxon>
        <taxon>Bryopsida</taxon>
        <taxon>Funariidae</taxon>
        <taxon>Funariales</taxon>
        <taxon>Funariaceae</taxon>
        <taxon>Physcomitrium</taxon>
    </lineage>
</organism>
<dbReference type="Gramene" id="Pp3c21_11340V3.2">
    <property type="protein sequence ID" value="Pp3c21_11340V3.2"/>
    <property type="gene ID" value="Pp3c21_11340"/>
</dbReference>
<dbReference type="Gramene" id="Pp3c21_11340V3.5">
    <property type="protein sequence ID" value="Pp3c21_11340V3.5"/>
    <property type="gene ID" value="Pp3c21_11340"/>
</dbReference>
<dbReference type="GO" id="GO:0015995">
    <property type="term" value="P:chlorophyll biosynthetic process"/>
    <property type="evidence" value="ECO:0000318"/>
    <property type="project" value="GO_Central"/>
</dbReference>
<protein>
    <submittedName>
        <fullName evidence="2 3">Uncharacterized protein</fullName>
    </submittedName>
</protein>
<reference evidence="3" key="3">
    <citation type="submission" date="2020-12" db="UniProtKB">
        <authorList>
            <consortium name="EnsemblPlants"/>
        </authorList>
    </citation>
    <scope>IDENTIFICATION</scope>
</reference>
<reference evidence="2 4" key="1">
    <citation type="journal article" date="2008" name="Science">
        <title>The Physcomitrella genome reveals evolutionary insights into the conquest of land by plants.</title>
        <authorList>
            <person name="Rensing S."/>
            <person name="Lang D."/>
            <person name="Zimmer A."/>
            <person name="Terry A."/>
            <person name="Salamov A."/>
            <person name="Shapiro H."/>
            <person name="Nishiyama T."/>
            <person name="Perroud P.-F."/>
            <person name="Lindquist E."/>
            <person name="Kamisugi Y."/>
            <person name="Tanahashi T."/>
            <person name="Sakakibara K."/>
            <person name="Fujita T."/>
            <person name="Oishi K."/>
            <person name="Shin-I T."/>
            <person name="Kuroki Y."/>
            <person name="Toyoda A."/>
            <person name="Suzuki Y."/>
            <person name="Hashimoto A."/>
            <person name="Yamaguchi K."/>
            <person name="Sugano A."/>
            <person name="Kohara Y."/>
            <person name="Fujiyama A."/>
            <person name="Anterola A."/>
            <person name="Aoki S."/>
            <person name="Ashton N."/>
            <person name="Barbazuk W.B."/>
            <person name="Barker E."/>
            <person name="Bennetzen J."/>
            <person name="Bezanilla M."/>
            <person name="Blankenship R."/>
            <person name="Cho S.H."/>
            <person name="Dutcher S."/>
            <person name="Estelle M."/>
            <person name="Fawcett J.A."/>
            <person name="Gundlach H."/>
            <person name="Hanada K."/>
            <person name="Heyl A."/>
            <person name="Hicks K.A."/>
            <person name="Hugh J."/>
            <person name="Lohr M."/>
            <person name="Mayer K."/>
            <person name="Melkozernov A."/>
            <person name="Murata T."/>
            <person name="Nelson D."/>
            <person name="Pils B."/>
            <person name="Prigge M."/>
            <person name="Reiss B."/>
            <person name="Renner T."/>
            <person name="Rombauts S."/>
            <person name="Rushton P."/>
            <person name="Sanderfoot A."/>
            <person name="Schween G."/>
            <person name="Shiu S.-H."/>
            <person name="Stueber K."/>
            <person name="Theodoulou F.L."/>
            <person name="Tu H."/>
            <person name="Van de Peer Y."/>
            <person name="Verrier P.J."/>
            <person name="Waters E."/>
            <person name="Wood A."/>
            <person name="Yang L."/>
            <person name="Cove D."/>
            <person name="Cuming A."/>
            <person name="Hasebe M."/>
            <person name="Lucas S."/>
            <person name="Mishler D.B."/>
            <person name="Reski R."/>
            <person name="Grigoriev I."/>
            <person name="Quatrano R.S."/>
            <person name="Boore J.L."/>
        </authorList>
    </citation>
    <scope>NUCLEOTIDE SEQUENCE [LARGE SCALE GENOMIC DNA]</scope>
    <source>
        <strain evidence="3 4">cv. Gransden 2004</strain>
    </source>
</reference>
<dbReference type="Gene3D" id="3.30.70.1860">
    <property type="entry name" value="Uncharacterised protein family Ycf54"/>
    <property type="match status" value="1"/>
</dbReference>
<dbReference type="EnsemblPlants" id="Pp3c21_11340V3.3">
    <property type="protein sequence ID" value="Pp3c21_11340V3.3"/>
    <property type="gene ID" value="Pp3c21_11340"/>
</dbReference>
<sequence>MVTATLALYPAPPPSSRPQFRVRWRSTASLGSGFPRRNFGGNGGSLVRFRSGSWSGACRAQVPNSDDIVTSPLAFVADQPQVFYFAVANAQSLMLEGPPLESVLQHGIERAERAKRARDVWLILEPAFLSEHPGLKTLNAQLTKPTAAILSTNADWMLSYVKKSLPMAVMGKFTSPSEAVPDPLKSNISGNNSVVSGGGVWH</sequence>
<dbReference type="RefSeq" id="XP_073386105.1">
    <property type="nucleotide sequence ID" value="XM_073530004.1"/>
</dbReference>
<dbReference type="PaxDb" id="3218-PP1S235_136V6.1"/>
<dbReference type="EnsemblPlants" id="Pp3c21_11340V3.4">
    <property type="protein sequence ID" value="Pp3c21_11340V3.4"/>
    <property type="gene ID" value="Pp3c21_11340"/>
</dbReference>
<dbReference type="STRING" id="3218.A9TI53"/>
<dbReference type="Proteomes" id="UP000006727">
    <property type="component" value="Chromosome 21"/>
</dbReference>
<dbReference type="Gramene" id="Pp3c21_11340V3.3">
    <property type="protein sequence ID" value="Pp3c21_11340V3.3"/>
    <property type="gene ID" value="Pp3c21_11340"/>
</dbReference>
<dbReference type="EnsemblPlants" id="Pp3c21_11340V3.2">
    <property type="protein sequence ID" value="Pp3c21_11340V3.2"/>
    <property type="gene ID" value="Pp3c21_11340"/>
</dbReference>
<comment type="similarity">
    <text evidence="1">Belongs to the ycf54 family.</text>
</comment>
<dbReference type="EnsemblPlants" id="Pp3c21_11340V3.1">
    <property type="protein sequence ID" value="Pp3c21_11340V3.1"/>
    <property type="gene ID" value="Pp3c21_11340"/>
</dbReference>
<dbReference type="PANTHER" id="PTHR35319:SF2">
    <property type="entry name" value="YCF54"/>
    <property type="match status" value="1"/>
</dbReference>
<dbReference type="OMA" id="FYFAVAN"/>
<keyword evidence="4" id="KW-1185">Reference proteome</keyword>
<evidence type="ECO:0000313" key="2">
    <source>
        <dbReference type="EMBL" id="PNR31919.1"/>
    </source>
</evidence>
<dbReference type="InterPro" id="IPR019616">
    <property type="entry name" value="Ycf54"/>
</dbReference>
<name>A9TI53_PHYPA</name>
<dbReference type="AlphaFoldDB" id="A9TI53"/>
<accession>A9TI53</accession>
<proteinExistence type="inferred from homology"/>
<evidence type="ECO:0000256" key="1">
    <source>
        <dbReference type="ARBA" id="ARBA00043978"/>
    </source>
</evidence>
<evidence type="ECO:0000313" key="3">
    <source>
        <dbReference type="EnsemblPlants" id="Pp3c21_11340V3.1"/>
    </source>
</evidence>
<reference evidence="2 4" key="2">
    <citation type="journal article" date="2018" name="Plant J.">
        <title>The Physcomitrella patens chromosome-scale assembly reveals moss genome structure and evolution.</title>
        <authorList>
            <person name="Lang D."/>
            <person name="Ullrich K.K."/>
            <person name="Murat F."/>
            <person name="Fuchs J."/>
            <person name="Jenkins J."/>
            <person name="Haas F.B."/>
            <person name="Piednoel M."/>
            <person name="Gundlach H."/>
            <person name="Van Bel M."/>
            <person name="Meyberg R."/>
            <person name="Vives C."/>
            <person name="Morata J."/>
            <person name="Symeonidi A."/>
            <person name="Hiss M."/>
            <person name="Muchero W."/>
            <person name="Kamisugi Y."/>
            <person name="Saleh O."/>
            <person name="Blanc G."/>
            <person name="Decker E.L."/>
            <person name="van Gessel N."/>
            <person name="Grimwood J."/>
            <person name="Hayes R.D."/>
            <person name="Graham S.W."/>
            <person name="Gunter L.E."/>
            <person name="McDaniel S.F."/>
            <person name="Hoernstein S.N.W."/>
            <person name="Larsson A."/>
            <person name="Li F.W."/>
            <person name="Perroud P.F."/>
            <person name="Phillips J."/>
            <person name="Ranjan P."/>
            <person name="Rokshar D.S."/>
            <person name="Rothfels C.J."/>
            <person name="Schneider L."/>
            <person name="Shu S."/>
            <person name="Stevenson D.W."/>
            <person name="Thummler F."/>
            <person name="Tillich M."/>
            <person name="Villarreal Aguilar J.C."/>
            <person name="Widiez T."/>
            <person name="Wong G.K."/>
            <person name="Wymore A."/>
            <person name="Zhang Y."/>
            <person name="Zimmer A.D."/>
            <person name="Quatrano R.S."/>
            <person name="Mayer K.F.X."/>
            <person name="Goodstein D."/>
            <person name="Casacuberta J.M."/>
            <person name="Vandepoele K."/>
            <person name="Reski R."/>
            <person name="Cuming A.C."/>
            <person name="Tuskan G.A."/>
            <person name="Maumus F."/>
            <person name="Salse J."/>
            <person name="Schmutz J."/>
            <person name="Rensing S.A."/>
        </authorList>
    </citation>
    <scope>NUCLEOTIDE SEQUENCE [LARGE SCALE GENOMIC DNA]</scope>
    <source>
        <strain evidence="3 4">cv. Gransden 2004</strain>
    </source>
</reference>
<dbReference type="InterPro" id="IPR038409">
    <property type="entry name" value="Ycf54-like_sf"/>
</dbReference>
<dbReference type="Gramene" id="Pp3c21_11340V3.1">
    <property type="protein sequence ID" value="Pp3c21_11340V3.1"/>
    <property type="gene ID" value="Pp3c21_11340"/>
</dbReference>
<dbReference type="HOGENOM" id="CLU_090138_2_0_1"/>
<dbReference type="EMBL" id="ABEU02000021">
    <property type="protein sequence ID" value="PNR31919.1"/>
    <property type="molecule type" value="Genomic_DNA"/>
</dbReference>
<dbReference type="Pfam" id="PF10674">
    <property type="entry name" value="Ycf54"/>
    <property type="match status" value="1"/>
</dbReference>
<dbReference type="GeneID" id="112273903"/>
<dbReference type="EnsemblPlants" id="Pp3c21_11340V3.5">
    <property type="protein sequence ID" value="Pp3c21_11340V3.5"/>
    <property type="gene ID" value="Pp3c21_11340"/>
</dbReference>
<gene>
    <name evidence="3" type="primary">LOC112273903</name>
    <name evidence="2" type="ORF">PHYPA_026042</name>
</gene>
<evidence type="ECO:0000313" key="4">
    <source>
        <dbReference type="Proteomes" id="UP000006727"/>
    </source>
</evidence>
<dbReference type="Gramene" id="Pp3c21_11340V3.4">
    <property type="protein sequence ID" value="Pp3c21_11340V3.4"/>
    <property type="gene ID" value="Pp3c21_11340"/>
</dbReference>
<dbReference type="PANTHER" id="PTHR35319">
    <property type="match status" value="1"/>
</dbReference>